<dbReference type="CDD" id="cd07812">
    <property type="entry name" value="SRPBCC"/>
    <property type="match status" value="1"/>
</dbReference>
<dbReference type="SUPFAM" id="SSF55961">
    <property type="entry name" value="Bet v1-like"/>
    <property type="match status" value="1"/>
</dbReference>
<comment type="caution">
    <text evidence="1">The sequence shown here is derived from an EMBL/GenBank/DDBJ whole genome shotgun (WGS) entry which is preliminary data.</text>
</comment>
<dbReference type="AlphaFoldDB" id="A0A4U3LKJ8"/>
<dbReference type="InterPro" id="IPR023393">
    <property type="entry name" value="START-like_dom_sf"/>
</dbReference>
<proteinExistence type="predicted"/>
<evidence type="ECO:0000313" key="2">
    <source>
        <dbReference type="Proteomes" id="UP000305836"/>
    </source>
</evidence>
<keyword evidence="2" id="KW-1185">Reference proteome</keyword>
<protein>
    <submittedName>
        <fullName evidence="1">SRPBCC family protein</fullName>
    </submittedName>
</protein>
<gene>
    <name evidence="1" type="ORF">FDA38_27490</name>
</gene>
<sequence>MAHHEAWTTVDVAPNILFDYLSDLGNLPEYLPRLRDVHRTHPVPDEAQGLEARRPKQAVHEDVEVTAEVPSGREVHSDAWIEVVEENRSLRWGSPDESDYHGELDVDFVADGTSKLTVRLDTAHPADQNTDEELRRVLDTIKSSLETTSRVGGPAAPE</sequence>
<dbReference type="EMBL" id="SZPZ01000004">
    <property type="protein sequence ID" value="TKK76161.1"/>
    <property type="molecule type" value="Genomic_DNA"/>
</dbReference>
<reference evidence="1 2" key="1">
    <citation type="submission" date="2019-04" db="EMBL/GenBank/DDBJ databases">
        <title>Kribbella sp. NEAU-THZ 27 nov., a novel actinomycete isolated from soil.</title>
        <authorList>
            <person name="Duan L."/>
        </authorList>
    </citation>
    <scope>NUCLEOTIDE SEQUENCE [LARGE SCALE GENOMIC DNA]</scope>
    <source>
        <strain evidence="2">NEAU-THZ27</strain>
    </source>
</reference>
<dbReference type="Gene3D" id="3.30.530.20">
    <property type="match status" value="1"/>
</dbReference>
<dbReference type="Proteomes" id="UP000305836">
    <property type="component" value="Unassembled WGS sequence"/>
</dbReference>
<name>A0A4U3LKJ8_9ACTN</name>
<dbReference type="OrthoDB" id="5244508at2"/>
<dbReference type="RefSeq" id="WP_137257030.1">
    <property type="nucleotide sequence ID" value="NZ_JBHSPQ010000003.1"/>
</dbReference>
<evidence type="ECO:0000313" key="1">
    <source>
        <dbReference type="EMBL" id="TKK76161.1"/>
    </source>
</evidence>
<accession>A0A4U3LKJ8</accession>
<organism evidence="1 2">
    <name type="scientific">Kribbella jiaozuonensis</name>
    <dbReference type="NCBI Taxonomy" id="2575441"/>
    <lineage>
        <taxon>Bacteria</taxon>
        <taxon>Bacillati</taxon>
        <taxon>Actinomycetota</taxon>
        <taxon>Actinomycetes</taxon>
        <taxon>Propionibacteriales</taxon>
        <taxon>Kribbellaceae</taxon>
        <taxon>Kribbella</taxon>
    </lineage>
</organism>